<proteinExistence type="predicted"/>
<dbReference type="EMBL" id="LAZR01064137">
    <property type="protein sequence ID" value="KKK58117.1"/>
    <property type="molecule type" value="Genomic_DNA"/>
</dbReference>
<sequence>MGKKAVETETDTGTQVAKPPGEVLDEAAAKAAAEAEAKPDELAKVKAEADGQRAALEAERAKRQTAEAELEQLRAAESAAAAEAEVTSVLDGLEAKPMEEQLATAVEALRELSGEVQQLKGDARVGIIRDQYAGHTKAVAESGLEDYGPEQRDLDVAYLKERGMPSLAEAFYSRNREALLGQAKAEGEKAGLEAHQLNKETGAEGVSGTAPPAEPLSPEKKA</sequence>
<evidence type="ECO:0000313" key="2">
    <source>
        <dbReference type="EMBL" id="KKK58117.1"/>
    </source>
</evidence>
<name>A0A0F8WMK8_9ZZZZ</name>
<feature type="non-terminal residue" evidence="2">
    <location>
        <position position="222"/>
    </location>
</feature>
<evidence type="ECO:0000256" key="1">
    <source>
        <dbReference type="SAM" id="MobiDB-lite"/>
    </source>
</evidence>
<feature type="compositionally biased region" description="Basic and acidic residues" evidence="1">
    <location>
        <begin position="185"/>
        <end position="202"/>
    </location>
</feature>
<dbReference type="AlphaFoldDB" id="A0A0F8WMK8"/>
<organism evidence="2">
    <name type="scientific">marine sediment metagenome</name>
    <dbReference type="NCBI Taxonomy" id="412755"/>
    <lineage>
        <taxon>unclassified sequences</taxon>
        <taxon>metagenomes</taxon>
        <taxon>ecological metagenomes</taxon>
    </lineage>
</organism>
<feature type="region of interest" description="Disordered" evidence="1">
    <location>
        <begin position="1"/>
        <end position="69"/>
    </location>
</feature>
<comment type="caution">
    <text evidence="2">The sequence shown here is derived from an EMBL/GenBank/DDBJ whole genome shotgun (WGS) entry which is preliminary data.</text>
</comment>
<feature type="region of interest" description="Disordered" evidence="1">
    <location>
        <begin position="184"/>
        <end position="222"/>
    </location>
</feature>
<accession>A0A0F8WMK8</accession>
<protein>
    <recommendedName>
        <fullName evidence="3">Scaffolding protein</fullName>
    </recommendedName>
</protein>
<gene>
    <name evidence="2" type="ORF">LCGC14_3047650</name>
</gene>
<reference evidence="2" key="1">
    <citation type="journal article" date="2015" name="Nature">
        <title>Complex archaea that bridge the gap between prokaryotes and eukaryotes.</title>
        <authorList>
            <person name="Spang A."/>
            <person name="Saw J.H."/>
            <person name="Jorgensen S.L."/>
            <person name="Zaremba-Niedzwiedzka K."/>
            <person name="Martijn J."/>
            <person name="Lind A.E."/>
            <person name="van Eijk R."/>
            <person name="Schleper C."/>
            <person name="Guy L."/>
            <person name="Ettema T.J."/>
        </authorList>
    </citation>
    <scope>NUCLEOTIDE SEQUENCE</scope>
</reference>
<feature type="compositionally biased region" description="Basic and acidic residues" evidence="1">
    <location>
        <begin position="33"/>
        <end position="69"/>
    </location>
</feature>
<evidence type="ECO:0008006" key="3">
    <source>
        <dbReference type="Google" id="ProtNLM"/>
    </source>
</evidence>